<evidence type="ECO:0000313" key="3">
    <source>
        <dbReference type="Proteomes" id="UP001176021"/>
    </source>
</evidence>
<keyword evidence="1" id="KW-0175">Coiled coil</keyword>
<feature type="coiled-coil region" evidence="1">
    <location>
        <begin position="557"/>
        <end position="584"/>
    </location>
</feature>
<evidence type="ECO:0000313" key="2">
    <source>
        <dbReference type="EMBL" id="MDO0823529.1"/>
    </source>
</evidence>
<reference evidence="2" key="1">
    <citation type="submission" date="2022-05" db="EMBL/GenBank/DDBJ databases">
        <title>Expanded diversity of anoxic marine methylotrophy in a Black Sea sulfate reducing microorganism.</title>
        <authorList>
            <person name="Fischer P.Q."/>
            <person name="Stams A.J.M."/>
            <person name="Villanueva L."/>
            <person name="Sousa D.Z."/>
        </authorList>
    </citation>
    <scope>NUCLEOTIDE SEQUENCE</scope>
    <source>
        <strain evidence="2">P130</strain>
    </source>
</reference>
<sequence>MIVLAVLTRNTLSPLLLTYENESSYLHIDSQGCALFIANSYEPSYRIQEPLLLAHGIMTDSKTVHLVVLKSSGDLCYTLISGAGTPQTTLIAKLDVRGTRYRRLFLFPQGKVIHIFYASTHKSIPELWRIEHRFWNGNTWHSTHMGEVVHPREPLYHVNLDSQGNLHLCSVTFQGRYSLLFTNRFNGTFHIWGSPTETLKIAGEVMDMAALMTTDNVHHLFWVVKTPTGQFELRSAQQLDAHELSSIWHPSLAPIKTFNSPCKNIGALEIGGVLWLLVYTGEEILMQNDGKGWKLLSTHTPSKQNLQWVHKDRKYFHQTYWLEDQIMRHAPAYYLELGFNVNIQTPPPSPSYPVPNQVRSPISTPTPTPAPPPVPAFYPDQLSSNCDPLPNIPATINIREVNSPNPPVISPEPVVKMPDTPGAATEIPKISEVHETVATPEVIEILETPQTPEALVPENLTEEVLHPMPSKESDQLQSLIKTVAHLEQENNLLSLAVKNMLSKFDQVIEVISENALQAKQEDPPPFDELEPVKEAMSNLEKETQSLSQVMRVMLVKQEERDSSLEKLETQISQLQSEKDDLKTKGGFWNKWIT</sequence>
<protein>
    <submittedName>
        <fullName evidence="2">Uncharacterized protein</fullName>
    </submittedName>
</protein>
<accession>A0ABT8QSF5</accession>
<comment type="caution">
    <text evidence="2">The sequence shown here is derived from an EMBL/GenBank/DDBJ whole genome shotgun (WGS) entry which is preliminary data.</text>
</comment>
<dbReference type="EMBL" id="JAMJEV010000009">
    <property type="protein sequence ID" value="MDO0823529.1"/>
    <property type="molecule type" value="Genomic_DNA"/>
</dbReference>
<dbReference type="RefSeq" id="WP_302048869.1">
    <property type="nucleotide sequence ID" value="NZ_JAMJEV010000009.1"/>
</dbReference>
<organism evidence="2 3">
    <name type="scientific">Desulfosporosinus nitroreducens</name>
    <dbReference type="NCBI Taxonomy" id="2018668"/>
    <lineage>
        <taxon>Bacteria</taxon>
        <taxon>Bacillati</taxon>
        <taxon>Bacillota</taxon>
        <taxon>Clostridia</taxon>
        <taxon>Eubacteriales</taxon>
        <taxon>Desulfitobacteriaceae</taxon>
        <taxon>Desulfosporosinus</taxon>
    </lineage>
</organism>
<name>A0ABT8QSF5_9FIRM</name>
<evidence type="ECO:0000256" key="1">
    <source>
        <dbReference type="SAM" id="Coils"/>
    </source>
</evidence>
<gene>
    <name evidence="2" type="ORF">M8H41_11770</name>
</gene>
<dbReference type="Proteomes" id="UP001176021">
    <property type="component" value="Unassembled WGS sequence"/>
</dbReference>
<proteinExistence type="predicted"/>
<keyword evidence="3" id="KW-1185">Reference proteome</keyword>